<dbReference type="GO" id="GO:0004222">
    <property type="term" value="F:metalloendopeptidase activity"/>
    <property type="evidence" value="ECO:0007669"/>
    <property type="project" value="InterPro"/>
</dbReference>
<feature type="transmembrane region" description="Helical" evidence="2">
    <location>
        <begin position="157"/>
        <end position="178"/>
    </location>
</feature>
<feature type="transmembrane region" description="Helical" evidence="2">
    <location>
        <begin position="394"/>
        <end position="414"/>
    </location>
</feature>
<feature type="coiled-coil region" evidence="1">
    <location>
        <begin position="495"/>
        <end position="522"/>
    </location>
</feature>
<evidence type="ECO:0000256" key="2">
    <source>
        <dbReference type="SAM" id="Phobius"/>
    </source>
</evidence>
<comment type="caution">
    <text evidence="3">The sequence shown here is derived from an EMBL/GenBank/DDBJ whole genome shotgun (WGS) entry which is preliminary data.</text>
</comment>
<dbReference type="InterPro" id="IPR041881">
    <property type="entry name" value="PqqD_sf"/>
</dbReference>
<dbReference type="PANTHER" id="PTHR13325:SF3">
    <property type="entry name" value="MEMBRANE-BOUND TRANSCRIPTION FACTOR SITE-2 PROTEASE"/>
    <property type="match status" value="1"/>
</dbReference>
<gene>
    <name evidence="3" type="ORF">LCGC14_0312290</name>
</gene>
<dbReference type="Gene3D" id="1.10.10.1150">
    <property type="entry name" value="Coenzyme PQQ synthesis protein D (PqqD)"/>
    <property type="match status" value="1"/>
</dbReference>
<name>A0A0F9U485_9ZZZZ</name>
<keyword evidence="2" id="KW-0472">Membrane</keyword>
<dbReference type="GO" id="GO:0016020">
    <property type="term" value="C:membrane"/>
    <property type="evidence" value="ECO:0007669"/>
    <property type="project" value="InterPro"/>
</dbReference>
<sequence length="728" mass="81649">MPVERPTFSESWYRVADLRPRLRSTVQITRQHFRGVMWHVLQDPSNNQFFRLNGPAYHFVALLDGRRTIADVWDVCNDQLGDEAPTQGEAIQLLGQLYTSNLLQGEMPPDAAGLLKRHQQRRRREIQSRLTNILFIHIPLFDPDHFLNRWLALFGKVFAWWGWILWAVLVSAGLYFVAGHWGELFKAGTDVLESSNLPLLYLAALLVKVFHEFGHAFACKRFGRDEGGGEVHAMGVMLLVFTPLPYVDATSAWALRSKWRRITIGAAGMLVEIPIAAIAAIVWTQTSETAMVHALCYNMMFIASVSTLLFNGNPLLRYDAYYILSDLLEIPNLAPRSRQYLTYLIKRYVFGVRRANNPAHTRGEKAWFTFYGVASTIYRVMICAAIILMIANRFFFIGVLMAVGAVGLWLLMPLGKVIHYLATNNELMRVRPRAVGSILAFAAIVLVAVGWIKAPDRVRLEGIVEPVDILLVAAPRIGGFLVDFEPDNTLVKPGQVLLECENNTLAAELEGLQAEQRQLEIQRRYALAQEEPFVATIFAGKLAVGESKIQEIRKLLAELKPHAETAGTWLAADIENKRGAYLDPAGRENIGMVVSLDNLLIRAIAGQKVGARLHGTEGDEVDIRIRGRPDDRFPGTITRISDAGQQRLPSASLGYSVGGQTAVAPDDPQGTKAAERFFEIRIIPHTPENIRLLTGQRVIVRISLAAKPLAAQWWRAFRQLIQRRFQVL</sequence>
<keyword evidence="2" id="KW-0812">Transmembrane</keyword>
<evidence type="ECO:0000313" key="3">
    <source>
        <dbReference type="EMBL" id="KKN82117.1"/>
    </source>
</evidence>
<keyword evidence="1" id="KW-0175">Coiled coil</keyword>
<reference evidence="3" key="1">
    <citation type="journal article" date="2015" name="Nature">
        <title>Complex archaea that bridge the gap between prokaryotes and eukaryotes.</title>
        <authorList>
            <person name="Spang A."/>
            <person name="Saw J.H."/>
            <person name="Jorgensen S.L."/>
            <person name="Zaremba-Niedzwiedzka K."/>
            <person name="Martijn J."/>
            <person name="Lind A.E."/>
            <person name="van Eijk R."/>
            <person name="Schleper C."/>
            <person name="Guy L."/>
            <person name="Ettema T.J."/>
        </authorList>
    </citation>
    <scope>NUCLEOTIDE SEQUENCE</scope>
</reference>
<dbReference type="AlphaFoldDB" id="A0A0F9U485"/>
<dbReference type="InterPro" id="IPR001193">
    <property type="entry name" value="MBTPS2"/>
</dbReference>
<dbReference type="GO" id="GO:0031293">
    <property type="term" value="P:membrane protein intracellular domain proteolysis"/>
    <property type="evidence" value="ECO:0007669"/>
    <property type="project" value="TreeGrafter"/>
</dbReference>
<feature type="transmembrane region" description="Helical" evidence="2">
    <location>
        <begin position="259"/>
        <end position="283"/>
    </location>
</feature>
<feature type="transmembrane region" description="Helical" evidence="2">
    <location>
        <begin position="198"/>
        <end position="219"/>
    </location>
</feature>
<feature type="transmembrane region" description="Helical" evidence="2">
    <location>
        <begin position="366"/>
        <end position="387"/>
    </location>
</feature>
<evidence type="ECO:0008006" key="4">
    <source>
        <dbReference type="Google" id="ProtNLM"/>
    </source>
</evidence>
<protein>
    <recommendedName>
        <fullName evidence="4">RND efflux pump membrane fusion protein barrel-sandwich domain-containing protein</fullName>
    </recommendedName>
</protein>
<keyword evidence="2" id="KW-1133">Transmembrane helix</keyword>
<evidence type="ECO:0000256" key="1">
    <source>
        <dbReference type="SAM" id="Coils"/>
    </source>
</evidence>
<dbReference type="PANTHER" id="PTHR13325">
    <property type="entry name" value="PROTEASE M50 MEMBRANE-BOUND TRANSCRIPTION FACTOR SITE 2 PROTEASE"/>
    <property type="match status" value="1"/>
</dbReference>
<dbReference type="EMBL" id="LAZR01000205">
    <property type="protein sequence ID" value="KKN82117.1"/>
    <property type="molecule type" value="Genomic_DNA"/>
</dbReference>
<organism evidence="3">
    <name type="scientific">marine sediment metagenome</name>
    <dbReference type="NCBI Taxonomy" id="412755"/>
    <lineage>
        <taxon>unclassified sequences</taxon>
        <taxon>metagenomes</taxon>
        <taxon>ecological metagenomes</taxon>
    </lineage>
</organism>
<dbReference type="GO" id="GO:0005737">
    <property type="term" value="C:cytoplasm"/>
    <property type="evidence" value="ECO:0007669"/>
    <property type="project" value="TreeGrafter"/>
</dbReference>
<feature type="transmembrane region" description="Helical" evidence="2">
    <location>
        <begin position="434"/>
        <end position="452"/>
    </location>
</feature>
<proteinExistence type="predicted"/>
<feature type="transmembrane region" description="Helical" evidence="2">
    <location>
        <begin position="231"/>
        <end position="247"/>
    </location>
</feature>
<accession>A0A0F9U485</accession>
<feature type="transmembrane region" description="Helical" evidence="2">
    <location>
        <begin position="290"/>
        <end position="310"/>
    </location>
</feature>